<dbReference type="SUPFAM" id="SSF54106">
    <property type="entry name" value="LysM domain"/>
    <property type="match status" value="2"/>
</dbReference>
<dbReference type="InterPro" id="IPR010496">
    <property type="entry name" value="AL/BT2_dom"/>
</dbReference>
<comment type="caution">
    <text evidence="8">The sequence shown here is derived from an EMBL/GenBank/DDBJ whole genome shotgun (WGS) entry which is preliminary data.</text>
</comment>
<dbReference type="PANTHER" id="PTHR34997">
    <property type="entry name" value="AM15"/>
    <property type="match status" value="1"/>
</dbReference>
<name>A0ABR0BGF5_PURLI</name>
<evidence type="ECO:0000256" key="5">
    <source>
        <dbReference type="SAM" id="MobiDB-lite"/>
    </source>
</evidence>
<keyword evidence="2 6" id="KW-0732">Signal</keyword>
<evidence type="ECO:0000259" key="7">
    <source>
        <dbReference type="PROSITE" id="PS51782"/>
    </source>
</evidence>
<dbReference type="Pfam" id="PF01476">
    <property type="entry name" value="LysM"/>
    <property type="match status" value="2"/>
</dbReference>
<keyword evidence="9" id="KW-1185">Reference proteome</keyword>
<dbReference type="InterPro" id="IPR018392">
    <property type="entry name" value="LysM"/>
</dbReference>
<keyword evidence="1" id="KW-0147">Chitin-binding</keyword>
<dbReference type="EMBL" id="JAWRVI010000115">
    <property type="protein sequence ID" value="KAK4076807.1"/>
    <property type="molecule type" value="Genomic_DNA"/>
</dbReference>
<dbReference type="PROSITE" id="PS51782">
    <property type="entry name" value="LYSM"/>
    <property type="match status" value="2"/>
</dbReference>
<protein>
    <submittedName>
        <fullName evidence="8">CAZyme family CBM66</fullName>
    </submittedName>
</protein>
<dbReference type="Gene3D" id="3.10.350.10">
    <property type="entry name" value="LysM domain"/>
    <property type="match status" value="3"/>
</dbReference>
<sequence length="625" mass="67202">MLSHSIALLAACVPLVAAGATGTPVRGVYRRDGVTPGMPFDQNTTKLCSFWLDNDGFAACADVPSMFGISMEDFLRWNPSLSPSCENFNVDHSYCVEAKNEPKPSSSTFSVTTTATSPTTSRTTTSRVTVTVTSTRPSNGIATPTPTQPDMVSNCDNFYFVNQGDTCEDICRSHGISIAEFQVWNSRIGSTCAGLWADTYACVSILGHEPGTPTEPSNGIETPQPTQPGIIKVCNKFHLVKPGQSCESIAADYGISPPDFLGWNPKAKNDCSGLWAEAYACVGAIRTFNFDDGTNNRWTIIDGSYGIKSGALVGEGSKGGKAVLPAPFTNFIYKVQVKLLSANRDAGLIFRTSDLGVGADNYRGYYAGISATEGGFLVLGRVDKSWTQLGRVPLTIKAHQVYLLKVMALADEISVFVDDLGTPKLTVTDGTYRSGVNGVRVYDTAASFDNVEIIPSIYDNFERNMIGWTKYDGSFDARSKQLIASDAFSGKATLDSTFADFIFEGDITLSKAGTGNAGFIFRASDVGNGPDAYNGYYTGIETGGVLILGRANGSWKELARFKLDIRASQKYHIKIQAAGDVIKVYVDDIGTPKIAFKDSTHGRGVVGLRVYKTGAVVDNVRIQNM</sequence>
<evidence type="ECO:0000256" key="1">
    <source>
        <dbReference type="ARBA" id="ARBA00022669"/>
    </source>
</evidence>
<dbReference type="Proteomes" id="UP001287286">
    <property type="component" value="Unassembled WGS sequence"/>
</dbReference>
<gene>
    <name evidence="8" type="ORF">Purlil1_12610</name>
</gene>
<comment type="similarity">
    <text evidence="4">Belongs to the secreted LysM effector family.</text>
</comment>
<feature type="compositionally biased region" description="Low complexity" evidence="5">
    <location>
        <begin position="104"/>
        <end position="126"/>
    </location>
</feature>
<dbReference type="PANTHER" id="PTHR34997:SF2">
    <property type="entry name" value="LYSM DOMAIN-CONTAINING PROTEIN-RELATED"/>
    <property type="match status" value="1"/>
</dbReference>
<evidence type="ECO:0000313" key="9">
    <source>
        <dbReference type="Proteomes" id="UP001287286"/>
    </source>
</evidence>
<dbReference type="CDD" id="cd00118">
    <property type="entry name" value="LysM"/>
    <property type="match status" value="2"/>
</dbReference>
<keyword evidence="3" id="KW-0843">Virulence</keyword>
<evidence type="ECO:0000256" key="2">
    <source>
        <dbReference type="ARBA" id="ARBA00022729"/>
    </source>
</evidence>
<dbReference type="SMART" id="SM00257">
    <property type="entry name" value="LysM"/>
    <property type="match status" value="2"/>
</dbReference>
<dbReference type="Pfam" id="PF06439">
    <property type="entry name" value="3keto-disac_hyd"/>
    <property type="match status" value="1"/>
</dbReference>
<evidence type="ECO:0000256" key="3">
    <source>
        <dbReference type="ARBA" id="ARBA00023026"/>
    </source>
</evidence>
<feature type="domain" description="LysM" evidence="7">
    <location>
        <begin position="236"/>
        <end position="282"/>
    </location>
</feature>
<organism evidence="8 9">
    <name type="scientific">Purpureocillium lilacinum</name>
    <name type="common">Paecilomyces lilacinus</name>
    <dbReference type="NCBI Taxonomy" id="33203"/>
    <lineage>
        <taxon>Eukaryota</taxon>
        <taxon>Fungi</taxon>
        <taxon>Dikarya</taxon>
        <taxon>Ascomycota</taxon>
        <taxon>Pezizomycotina</taxon>
        <taxon>Sordariomycetes</taxon>
        <taxon>Hypocreomycetidae</taxon>
        <taxon>Hypocreales</taxon>
        <taxon>Ophiocordycipitaceae</taxon>
        <taxon>Purpureocillium</taxon>
    </lineage>
</organism>
<evidence type="ECO:0000313" key="8">
    <source>
        <dbReference type="EMBL" id="KAK4076807.1"/>
    </source>
</evidence>
<reference evidence="8 9" key="1">
    <citation type="journal article" date="2024" name="Microbiol. Resour. Announc.">
        <title>Genome annotations for the ascomycete fungi Trichoderma harzianum, Trichoderma aggressivum, and Purpureocillium lilacinum.</title>
        <authorList>
            <person name="Beijen E.P.W."/>
            <person name="Ohm R.A."/>
        </authorList>
    </citation>
    <scope>NUCLEOTIDE SEQUENCE [LARGE SCALE GENOMIC DNA]</scope>
    <source>
        <strain evidence="8 9">CBS 150709</strain>
    </source>
</reference>
<feature type="chain" id="PRO_5047441798" evidence="6">
    <location>
        <begin position="19"/>
        <end position="625"/>
    </location>
</feature>
<evidence type="ECO:0000256" key="6">
    <source>
        <dbReference type="SAM" id="SignalP"/>
    </source>
</evidence>
<accession>A0ABR0BGF5</accession>
<dbReference type="Gene3D" id="2.60.120.560">
    <property type="entry name" value="Exo-inulinase, domain 1"/>
    <property type="match status" value="2"/>
</dbReference>
<feature type="domain" description="LysM" evidence="7">
    <location>
        <begin position="157"/>
        <end position="203"/>
    </location>
</feature>
<feature type="region of interest" description="Disordered" evidence="5">
    <location>
        <begin position="103"/>
        <end position="126"/>
    </location>
</feature>
<dbReference type="InterPro" id="IPR036779">
    <property type="entry name" value="LysM_dom_sf"/>
</dbReference>
<evidence type="ECO:0000256" key="4">
    <source>
        <dbReference type="ARBA" id="ARBA00044955"/>
    </source>
</evidence>
<proteinExistence type="inferred from homology"/>
<feature type="signal peptide" evidence="6">
    <location>
        <begin position="1"/>
        <end position="18"/>
    </location>
</feature>
<dbReference type="InterPro" id="IPR052210">
    <property type="entry name" value="LysM1-like"/>
</dbReference>